<dbReference type="EMBL" id="SWFS01000101">
    <property type="protein sequence ID" value="KAA8916399.1"/>
    <property type="molecule type" value="Genomic_DNA"/>
</dbReference>
<evidence type="ECO:0000256" key="1">
    <source>
        <dbReference type="ARBA" id="ARBA00022490"/>
    </source>
</evidence>
<reference evidence="7" key="1">
    <citation type="journal article" date="2019" name="G3 (Bethesda)">
        <title>Genome Assemblies of Two Rare Opportunistic Yeast Pathogens: Diutina rugosa (syn. Candida rugosa) and Trichomonascus ciferrii (syn. Candida ciferrii).</title>
        <authorList>
            <person name="Mixao V."/>
            <person name="Saus E."/>
            <person name="Hansen A.P."/>
            <person name="Lass-Florl C."/>
            <person name="Gabaldon T."/>
        </authorList>
    </citation>
    <scope>NUCLEOTIDE SEQUENCE</scope>
    <source>
        <strain evidence="7">CBS 4856</strain>
    </source>
</reference>
<keyword evidence="8" id="KW-1185">Reference proteome</keyword>
<dbReference type="Gene3D" id="3.10.20.30">
    <property type="match status" value="1"/>
</dbReference>
<comment type="caution">
    <text evidence="7">The sequence shown here is derived from an EMBL/GenBank/DDBJ whole genome shotgun (WGS) entry which is preliminary data.</text>
</comment>
<dbReference type="PANTHER" id="PTHR14986">
    <property type="entry name" value="RURM1 PROTEIN"/>
    <property type="match status" value="1"/>
</dbReference>
<dbReference type="InterPro" id="IPR016155">
    <property type="entry name" value="Mopterin_synth/thiamin_S_b"/>
</dbReference>
<protein>
    <recommendedName>
        <fullName evidence="5 6">Ubiquitin-related modifier 1</fullName>
    </recommendedName>
</protein>
<feature type="cross-link" description="Glycyl lysine isopeptide (Gly-Lys) (interchain with K-? in acceptor proteins)" evidence="5">
    <location>
        <position position="95"/>
    </location>
</feature>
<dbReference type="HAMAP" id="MF_03048">
    <property type="entry name" value="Urm1"/>
    <property type="match status" value="1"/>
</dbReference>
<evidence type="ECO:0000256" key="6">
    <source>
        <dbReference type="RuleBase" id="RU361182"/>
    </source>
</evidence>
<dbReference type="GO" id="GO:0005829">
    <property type="term" value="C:cytosol"/>
    <property type="evidence" value="ECO:0007669"/>
    <property type="project" value="UniProtKB-UniRule"/>
</dbReference>
<dbReference type="GO" id="GO:0034227">
    <property type="term" value="P:tRNA thio-modification"/>
    <property type="evidence" value="ECO:0007669"/>
    <property type="project" value="UniProtKB-UniRule"/>
</dbReference>
<keyword evidence="3 5" id="KW-0819">tRNA processing</keyword>
<evidence type="ECO:0000313" key="8">
    <source>
        <dbReference type="Proteomes" id="UP000761534"/>
    </source>
</evidence>
<evidence type="ECO:0000256" key="5">
    <source>
        <dbReference type="HAMAP-Rule" id="MF_03048"/>
    </source>
</evidence>
<keyword evidence="1 5" id="KW-0963">Cytoplasm</keyword>
<proteinExistence type="inferred from homology"/>
<dbReference type="InterPro" id="IPR015221">
    <property type="entry name" value="Urm1"/>
</dbReference>
<comment type="function">
    <text evidence="5">Acts as a sulfur carrier required for 2-thiolation of mcm(5)S(2)U at tRNA wobble positions of cytosolic tRNA(Lys), tRNA(Glu) and tRNA(Gln). Serves as sulfur donor in tRNA 2-thiolation reaction by being thiocarboxylated (-COSH) at its C-terminus by the MOCS3 homolog UBA4. The sulfur is then transferred to tRNA to form 2-thiolation of mcm(5)S(2)U. Prior mcm(5) tRNA modification by the elongator complex is required for 2-thiolation. Also acts as a ubiquitin-like protein (UBL) that is covalently conjugated via an isopeptide bond to lysine residues of target proteins such as AHP1. The thiocarboxylated form serves as substrate for conjugation and oxidative stress specifically induces the formation of UBL-protein conjugates.</text>
</comment>
<keyword evidence="2 5" id="KW-1017">Isopeptide bond</keyword>
<dbReference type="PIRSF" id="PIRSF037379">
    <property type="entry name" value="Ubiquitin-related_modifier_1"/>
    <property type="match status" value="1"/>
</dbReference>
<dbReference type="InterPro" id="IPR012675">
    <property type="entry name" value="Beta-grasp_dom_sf"/>
</dbReference>
<dbReference type="SUPFAM" id="SSF54285">
    <property type="entry name" value="MoaD/ThiS"/>
    <property type="match status" value="1"/>
</dbReference>
<comment type="pathway">
    <text evidence="5 6">tRNA modification; 5-methoxycarbonylmethyl-2-thiouridine-tRNA biosynthesis.</text>
</comment>
<dbReference type="AlphaFoldDB" id="A0A642V9M4"/>
<comment type="similarity">
    <text evidence="5 6">Belongs to the URM1 family.</text>
</comment>
<dbReference type="CDD" id="cd01764">
    <property type="entry name" value="Ubl_Urm1"/>
    <property type="match status" value="1"/>
</dbReference>
<keyword evidence="4 5" id="KW-0833">Ubl conjugation pathway</keyword>
<evidence type="ECO:0000256" key="4">
    <source>
        <dbReference type="ARBA" id="ARBA00022786"/>
    </source>
</evidence>
<dbReference type="VEuPathDB" id="FungiDB:TRICI_001443"/>
<name>A0A642V9M4_9ASCO</name>
<sequence length="95" mass="11109">MQITVEFSGGLETLFNDQREYKLDIPESSDLQWLLEELRSKYMSDSREELFIENDSVRPGILVLINDTDFELLDREEYIIQPNDHILFSSTLHGG</sequence>
<dbReference type="Pfam" id="PF09138">
    <property type="entry name" value="Urm1"/>
    <property type="match status" value="1"/>
</dbReference>
<feature type="modified residue" description="1-thioglycine" evidence="5">
    <location>
        <position position="95"/>
    </location>
</feature>
<comment type="subcellular location">
    <subcellularLocation>
        <location evidence="5 6">Cytoplasm</location>
    </subcellularLocation>
</comment>
<comment type="PTM">
    <text evidence="5">C-terminal thiocarboxylation occurs in 2 steps, it is first acyl-adenylated (-COAMP) via the hesA/moeB/thiF part of UBA4, then thiocarboxylated (-COSH) via the rhodanese domain of UBA4.</text>
</comment>
<organism evidence="7 8">
    <name type="scientific">Trichomonascus ciferrii</name>
    <dbReference type="NCBI Taxonomy" id="44093"/>
    <lineage>
        <taxon>Eukaryota</taxon>
        <taxon>Fungi</taxon>
        <taxon>Dikarya</taxon>
        <taxon>Ascomycota</taxon>
        <taxon>Saccharomycotina</taxon>
        <taxon>Dipodascomycetes</taxon>
        <taxon>Dipodascales</taxon>
        <taxon>Trichomonascaceae</taxon>
        <taxon>Trichomonascus</taxon>
        <taxon>Trichomonascus ciferrii complex</taxon>
    </lineage>
</organism>
<dbReference type="GO" id="GO:0032447">
    <property type="term" value="P:protein urmylation"/>
    <property type="evidence" value="ECO:0007669"/>
    <property type="project" value="UniProtKB-UniRule"/>
</dbReference>
<dbReference type="GO" id="GO:0002098">
    <property type="term" value="P:tRNA wobble uridine modification"/>
    <property type="evidence" value="ECO:0007669"/>
    <property type="project" value="UniProtKB-UniRule"/>
</dbReference>
<evidence type="ECO:0000256" key="2">
    <source>
        <dbReference type="ARBA" id="ARBA00022499"/>
    </source>
</evidence>
<dbReference type="UniPathway" id="UPA00988"/>
<evidence type="ECO:0000256" key="3">
    <source>
        <dbReference type="ARBA" id="ARBA00022694"/>
    </source>
</evidence>
<accession>A0A642V9M4</accession>
<evidence type="ECO:0000313" key="7">
    <source>
        <dbReference type="EMBL" id="KAA8916399.1"/>
    </source>
</evidence>
<dbReference type="OrthoDB" id="10248987at2759"/>
<dbReference type="Proteomes" id="UP000761534">
    <property type="component" value="Unassembled WGS sequence"/>
</dbReference>
<gene>
    <name evidence="5" type="primary">URM1</name>
    <name evidence="7" type="ORF">TRICI_001443</name>
</gene>